<proteinExistence type="predicted"/>
<name>A0A8B6FEW7_MYTGA</name>
<dbReference type="Proteomes" id="UP000596742">
    <property type="component" value="Unassembled WGS sequence"/>
</dbReference>
<evidence type="ECO:0000256" key="1">
    <source>
        <dbReference type="SAM" id="SignalP"/>
    </source>
</evidence>
<evidence type="ECO:0000313" key="2">
    <source>
        <dbReference type="EMBL" id="VDI48106.1"/>
    </source>
</evidence>
<gene>
    <name evidence="2" type="ORF">MGAL_10B029612</name>
</gene>
<organism evidence="2 3">
    <name type="scientific">Mytilus galloprovincialis</name>
    <name type="common">Mediterranean mussel</name>
    <dbReference type="NCBI Taxonomy" id="29158"/>
    <lineage>
        <taxon>Eukaryota</taxon>
        <taxon>Metazoa</taxon>
        <taxon>Spiralia</taxon>
        <taxon>Lophotrochozoa</taxon>
        <taxon>Mollusca</taxon>
        <taxon>Bivalvia</taxon>
        <taxon>Autobranchia</taxon>
        <taxon>Pteriomorphia</taxon>
        <taxon>Mytilida</taxon>
        <taxon>Mytiloidea</taxon>
        <taxon>Mytilidae</taxon>
        <taxon>Mytilinae</taxon>
        <taxon>Mytilus</taxon>
    </lineage>
</organism>
<evidence type="ECO:0000313" key="3">
    <source>
        <dbReference type="Proteomes" id="UP000596742"/>
    </source>
</evidence>
<accession>A0A8B6FEW7</accession>
<dbReference type="OrthoDB" id="5919137at2759"/>
<comment type="caution">
    <text evidence="2">The sequence shown here is derived from an EMBL/GenBank/DDBJ whole genome shotgun (WGS) entry which is preliminary data.</text>
</comment>
<dbReference type="AlphaFoldDB" id="A0A8B6FEW7"/>
<keyword evidence="1" id="KW-0732">Signal</keyword>
<sequence length="274" mass="32135">MVSSVQFRCVASAVIYLILLCNELVCQESTELSKDDELLQYKRKMDMYRFHGSLGKRQDEQPIPEDQFEKRKIDYARFLGSLGKRANFDDSYPDVERRSKYDRYMFAPSLGKRYVDPQENMEADKRRLDRFSYFGNLGKRGMDKLSYFGSLGKRGLDRLSFFGGLGKRRMDRLSYFGGLGKRSRDTDERYNNIDSADNHNLYDVNDILPARETRSWYWTNRGTKRLPVSIRGIDKYSLFGSLGKRSIDQDRLQEILGKRLLSRSRNSYKDGHVH</sequence>
<feature type="signal peptide" evidence="1">
    <location>
        <begin position="1"/>
        <end position="26"/>
    </location>
</feature>
<reference evidence="2" key="1">
    <citation type="submission" date="2018-11" db="EMBL/GenBank/DDBJ databases">
        <authorList>
            <person name="Alioto T."/>
            <person name="Alioto T."/>
        </authorList>
    </citation>
    <scope>NUCLEOTIDE SEQUENCE</scope>
</reference>
<keyword evidence="3" id="KW-1185">Reference proteome</keyword>
<dbReference type="EMBL" id="UYJE01006696">
    <property type="protein sequence ID" value="VDI48106.1"/>
    <property type="molecule type" value="Genomic_DNA"/>
</dbReference>
<feature type="chain" id="PRO_5032768005" evidence="1">
    <location>
        <begin position="27"/>
        <end position="274"/>
    </location>
</feature>
<protein>
    <submittedName>
        <fullName evidence="2">Uncharacterized protein</fullName>
    </submittedName>
</protein>